<comment type="caution">
    <text evidence="1">The sequence shown here is derived from an EMBL/GenBank/DDBJ whole genome shotgun (WGS) entry which is preliminary data.</text>
</comment>
<dbReference type="EMBL" id="JACGWM010000001">
    <property type="protein sequence ID" value="KAL0396877.1"/>
    <property type="molecule type" value="Genomic_DNA"/>
</dbReference>
<accession>A0AAW2SXI0</accession>
<protein>
    <submittedName>
        <fullName evidence="1">Uncharacterized protein</fullName>
    </submittedName>
</protein>
<organism evidence="1">
    <name type="scientific">Sesamum calycinum</name>
    <dbReference type="NCBI Taxonomy" id="2727403"/>
    <lineage>
        <taxon>Eukaryota</taxon>
        <taxon>Viridiplantae</taxon>
        <taxon>Streptophyta</taxon>
        <taxon>Embryophyta</taxon>
        <taxon>Tracheophyta</taxon>
        <taxon>Spermatophyta</taxon>
        <taxon>Magnoliopsida</taxon>
        <taxon>eudicotyledons</taxon>
        <taxon>Gunneridae</taxon>
        <taxon>Pentapetalae</taxon>
        <taxon>asterids</taxon>
        <taxon>lamiids</taxon>
        <taxon>Lamiales</taxon>
        <taxon>Pedaliaceae</taxon>
        <taxon>Sesamum</taxon>
    </lineage>
</organism>
<sequence length="94" mass="10717">MKIMNSEDMDEIGMTRQQKDALEIRSYLHDRALMQYGDQLEASGKGLPELLSLSTLDLSSQYGMKRGHIARFMDRTKCSAPQILCQHYIIPVPT</sequence>
<name>A0AAW2SXI0_9LAMI</name>
<reference evidence="1" key="2">
    <citation type="journal article" date="2024" name="Plant">
        <title>Genomic evolution and insights into agronomic trait innovations of Sesamum species.</title>
        <authorList>
            <person name="Miao H."/>
            <person name="Wang L."/>
            <person name="Qu L."/>
            <person name="Liu H."/>
            <person name="Sun Y."/>
            <person name="Le M."/>
            <person name="Wang Q."/>
            <person name="Wei S."/>
            <person name="Zheng Y."/>
            <person name="Lin W."/>
            <person name="Duan Y."/>
            <person name="Cao H."/>
            <person name="Xiong S."/>
            <person name="Wang X."/>
            <person name="Wei L."/>
            <person name="Li C."/>
            <person name="Ma Q."/>
            <person name="Ju M."/>
            <person name="Zhao R."/>
            <person name="Li G."/>
            <person name="Mu C."/>
            <person name="Tian Q."/>
            <person name="Mei H."/>
            <person name="Zhang T."/>
            <person name="Gao T."/>
            <person name="Zhang H."/>
        </authorList>
    </citation>
    <scope>NUCLEOTIDE SEQUENCE</scope>
    <source>
        <strain evidence="1">KEN8</strain>
    </source>
</reference>
<evidence type="ECO:0000313" key="1">
    <source>
        <dbReference type="EMBL" id="KAL0396877.1"/>
    </source>
</evidence>
<gene>
    <name evidence="1" type="ORF">Scaly_0136100</name>
</gene>
<reference evidence="1" key="1">
    <citation type="submission" date="2020-06" db="EMBL/GenBank/DDBJ databases">
        <authorList>
            <person name="Li T."/>
            <person name="Hu X."/>
            <person name="Zhang T."/>
            <person name="Song X."/>
            <person name="Zhang H."/>
            <person name="Dai N."/>
            <person name="Sheng W."/>
            <person name="Hou X."/>
            <person name="Wei L."/>
        </authorList>
    </citation>
    <scope>NUCLEOTIDE SEQUENCE</scope>
    <source>
        <strain evidence="1">KEN8</strain>
        <tissue evidence="1">Leaf</tissue>
    </source>
</reference>
<proteinExistence type="predicted"/>
<dbReference type="AlphaFoldDB" id="A0AAW2SXI0"/>